<feature type="transmembrane region" description="Helical" evidence="7">
    <location>
        <begin position="981"/>
        <end position="1008"/>
    </location>
</feature>
<evidence type="ECO:0000256" key="3">
    <source>
        <dbReference type="ARBA" id="ARBA00022692"/>
    </source>
</evidence>
<feature type="transmembrane region" description="Helical" evidence="7">
    <location>
        <begin position="433"/>
        <end position="454"/>
    </location>
</feature>
<comment type="similarity">
    <text evidence="6">Belongs to the ABC-4 integral membrane protein family.</text>
</comment>
<evidence type="ECO:0000256" key="1">
    <source>
        <dbReference type="ARBA" id="ARBA00004651"/>
    </source>
</evidence>
<dbReference type="PANTHER" id="PTHR30572:SF4">
    <property type="entry name" value="ABC TRANSPORTER PERMEASE YTRF"/>
    <property type="match status" value="1"/>
</dbReference>
<feature type="transmembrane region" description="Helical" evidence="7">
    <location>
        <begin position="527"/>
        <end position="544"/>
    </location>
</feature>
<evidence type="ECO:0000256" key="6">
    <source>
        <dbReference type="ARBA" id="ARBA00038076"/>
    </source>
</evidence>
<feature type="transmembrane region" description="Helical" evidence="7">
    <location>
        <begin position="298"/>
        <end position="320"/>
    </location>
</feature>
<evidence type="ECO:0000256" key="4">
    <source>
        <dbReference type="ARBA" id="ARBA00022989"/>
    </source>
</evidence>
<dbReference type="PANTHER" id="PTHR30572">
    <property type="entry name" value="MEMBRANE COMPONENT OF TRANSPORTER-RELATED"/>
    <property type="match status" value="1"/>
</dbReference>
<feature type="transmembrane region" description="Helical" evidence="7">
    <location>
        <begin position="390"/>
        <end position="412"/>
    </location>
</feature>
<evidence type="ECO:0000256" key="8">
    <source>
        <dbReference type="SAM" id="SignalP"/>
    </source>
</evidence>
<protein>
    <submittedName>
        <fullName evidence="10">FtsX-like permease family protein</fullName>
    </submittedName>
</protein>
<gene>
    <name evidence="10" type="ORF">PVK37_22095</name>
</gene>
<evidence type="ECO:0000256" key="5">
    <source>
        <dbReference type="ARBA" id="ARBA00023136"/>
    </source>
</evidence>
<evidence type="ECO:0000256" key="2">
    <source>
        <dbReference type="ARBA" id="ARBA00022475"/>
    </source>
</evidence>
<feature type="transmembrane region" description="Helical" evidence="7">
    <location>
        <begin position="341"/>
        <end position="360"/>
    </location>
</feature>
<evidence type="ECO:0000313" key="10">
    <source>
        <dbReference type="EMBL" id="WDZ83138.1"/>
    </source>
</evidence>
<dbReference type="Proteomes" id="UP001219605">
    <property type="component" value="Chromosome"/>
</dbReference>
<keyword evidence="3 7" id="KW-0812">Transmembrane</keyword>
<dbReference type="InterPro" id="IPR003838">
    <property type="entry name" value="ABC3_permease_C"/>
</dbReference>
<dbReference type="RefSeq" id="WP_275029551.1">
    <property type="nucleotide sequence ID" value="NZ_CP118615.1"/>
</dbReference>
<keyword evidence="2" id="KW-1003">Cell membrane</keyword>
<keyword evidence="11" id="KW-1185">Reference proteome</keyword>
<comment type="subcellular location">
    <subcellularLocation>
        <location evidence="1">Cell membrane</location>
        <topology evidence="1">Multi-pass membrane protein</topology>
    </subcellularLocation>
</comment>
<dbReference type="Pfam" id="PF02687">
    <property type="entry name" value="FtsX"/>
    <property type="match status" value="2"/>
</dbReference>
<feature type="domain" description="ABC3 transporter permease C-terminal" evidence="9">
    <location>
        <begin position="931"/>
        <end position="1052"/>
    </location>
</feature>
<accession>A0ABY7ZM24</accession>
<organism evidence="10 11">
    <name type="scientific">Micromonospora cathayae</name>
    <dbReference type="NCBI Taxonomy" id="3028804"/>
    <lineage>
        <taxon>Bacteria</taxon>
        <taxon>Bacillati</taxon>
        <taxon>Actinomycetota</taxon>
        <taxon>Actinomycetes</taxon>
        <taxon>Micromonosporales</taxon>
        <taxon>Micromonosporaceae</taxon>
        <taxon>Micromonospora</taxon>
    </lineage>
</organism>
<evidence type="ECO:0000313" key="11">
    <source>
        <dbReference type="Proteomes" id="UP001219605"/>
    </source>
</evidence>
<feature type="transmembrane region" description="Helical" evidence="7">
    <location>
        <begin position="928"/>
        <end position="946"/>
    </location>
</feature>
<proteinExistence type="inferred from homology"/>
<name>A0ABY7ZM24_9ACTN</name>
<feature type="transmembrane region" description="Helical" evidence="7">
    <location>
        <begin position="1028"/>
        <end position="1050"/>
    </location>
</feature>
<dbReference type="InterPro" id="IPR050250">
    <property type="entry name" value="Macrolide_Exporter_MacB"/>
</dbReference>
<evidence type="ECO:0000256" key="7">
    <source>
        <dbReference type="SAM" id="Phobius"/>
    </source>
</evidence>
<feature type="chain" id="PRO_5046683651" evidence="8">
    <location>
        <begin position="33"/>
        <end position="1065"/>
    </location>
</feature>
<keyword evidence="4 7" id="KW-1133">Transmembrane helix</keyword>
<keyword evidence="8" id="KW-0732">Signal</keyword>
<keyword evidence="5 7" id="KW-0472">Membrane</keyword>
<feature type="domain" description="ABC3 transporter permease C-terminal" evidence="9">
    <location>
        <begin position="302"/>
        <end position="409"/>
    </location>
</feature>
<dbReference type="EMBL" id="CP118615">
    <property type="protein sequence ID" value="WDZ83138.1"/>
    <property type="molecule type" value="Genomic_DNA"/>
</dbReference>
<reference evidence="10 11" key="1">
    <citation type="submission" date="2023-02" db="EMBL/GenBank/DDBJ databases">
        <authorList>
            <person name="Mo P."/>
        </authorList>
    </citation>
    <scope>NUCLEOTIDE SEQUENCE [LARGE SCALE GENOMIC DNA]</scope>
    <source>
        <strain evidence="10 11">HUAS 3</strain>
    </source>
</reference>
<feature type="signal peptide" evidence="8">
    <location>
        <begin position="1"/>
        <end position="32"/>
    </location>
</feature>
<feature type="transmembrane region" description="Helical" evidence="7">
    <location>
        <begin position="474"/>
        <end position="494"/>
    </location>
</feature>
<sequence>MLALRRARGTTGLLLAAAAATLVATSALTALAGYHRDVVDSGTRTVLAAATAEDRSLLVRGPAGRTVDTLDQRDRALRDGVADTLDGWPATVTTAGYAAGRHLRGDTGTAVPDDDGVVYASVMFLDDLAAHARLTAGTWPGTGTGTTTVAGTLPDAVAGTLGVTVGDRIPVTDGFTGRVTDVTVVGLWQPRDPGDTYWRLAPDATGGRRPATATYGPLTVDRAAFGRHFLTNASAGWLVEPDVTGGTGRLDRLAAAARTATTALPQAAGLGDSGTATTGLPALVDRIQRATLVGRSALVTPMLLVAVLAGYTLLLVAVLLTEHRRGETALLRARGAARTQLAALATREAALVVAPAVLLAPPLATAALRQADRIPALSAVSLRLDPRLDALTWAVTVVVAAGCAVAMLAPNLRRGASYVADQASRSRPGRRGAAQRAGVDVVLVVVALLGWYQLRSYASPLTGGTGGDLGIDPLLAAAPTLGVLAGAVLALRLLPPVTRLAERGVDRWTAPLLGVWQAGRRPHAGPVLLVALAVAVSALGWSLAGTTGRSLTDQADHQVGADLRLTEQRRDAPAQRAGQLAGLPGVTAVLPTWRDTLSLGPDSVPASLVAADAGTAGHVMRIRPDLTGPPPAQVFDTLTRARPVSGHTTLPAGARRLAGTWTATVTATDTPAPVRAWAVLTTPDGGHHRLPLGTGGSGQDVGFTVDLPADDPPARLAGFTVDTVGRTGTVVDWRLRNLRADDSTPVDLGGGTWHTVDRGGSPPDATATARAGTLTARYVRTDRSDSTARTGRGGQGIQLAVTRATTGAVPLLLTPAALAALRLDVGAQTRLYLGAAEVDVRVVDSIDALPGDTQAAAVFADLPALRDRLFADRGLLRANQEWWLTVDPRQPDTAATAATGLGGLDVHDRRAVARDLADDPFGVGARTALFAAALGAVLLAGVGITVDVNATARRRAGELAVLHTLGASHRTVTRSLVTEQAFLAGTGVLVGVAVGVAVAATMAPLVILTPAAGRPTPTPVLLIDWPPLLATAAGVLALALAATAVTAARLRGRPEAGRLRGGEDR</sequence>
<evidence type="ECO:0000259" key="9">
    <source>
        <dbReference type="Pfam" id="PF02687"/>
    </source>
</evidence>